<accession>A0A171AIN2</accession>
<proteinExistence type="predicted"/>
<sequence length="1435" mass="146029">MLSSSKIRIFFLLAVMLTLGVCAQTVRVIDNKGTIQNIDQSKWKQVGNDIYNKNTTGNVGIGTTAPKATLHNAGSTILGSTDITDLSSGKIGTSTVDAFSGAVVKTSTGGTLSLDPPTDNTPGRIFQVSNSNTSVQSITVGGVIIAPGSSTLFRWDGSKWNTLTATNQSIIWTGSGDVTGTASGTSSLNPALTVTKINGSPLGTTTVATTGQVLGYNGTNWSPVSPSTYAWLLTGNSLTNPGTGTGQNYLGTTDQKDLVFGTNGKEKMRLFSFDTNEALGLGVTTVPGGISAWSGASLFLGNTGNIVSSTGLDVIIDADKTSTNSEFRIRANGDWDPDAIDLVKVVETGNVGIGIGNTTNPSNRLHVKSASNPLRLEGLQTGATTDQLLSVDGTGVVRQQAISSIGSISLSTGTTGAAPSWSTSPVSLGGSTTLNIPMANTSSSVTGGLISNTEWNTFNGKQPALSGTGYVKQSGTTTNYISSIPNVDLANSSITINGNSVALGGSTTITAVTPNALTAGAGLQLNIGTTYDGSAAKTISLSSATSTTLGGVQLAGDLGGTAASPVVKGIQGKSVPTLSNGFLKYNSGTSTWGFDANTYLTSAYYQTVQSNGTGLTQRSTLNFGSEFTVADNTPNTRTDVSINNIGWSKITGAPLFITLGSLSATAPLSYNNTSGIFSISQATTSTDGYLNSADWNKFNSKEPAITNGTTSQYWSGDKTWKTLNTSVVPEGTNLYYTDARARSAISLTTTGTGGVATYNSTTGELNIPNAGGGITSLNGLTGLTQTFATGTTGTDFNITSSGTVHTFNIPDASASARGLVTTTAQTFSGDKTFNADITIFGKGEGGTPTNTVIRGAQAGASNTPGADMYIQASNGAGAGGSGNIIFQTGVASTGSIIRVNNLITDQYCNGNSQTYTYTGYPISSSLNNTVLVVALVYSYNYSSASSVTWFGQNLTKFQTVGSGNTRIEMWTLAAPTPGTHDIVVTQPDNSGVCIGFSAFVLSNVQTLNTPLTAATGYYSSALLYPASSTGQIVMDFIGTSGTPTASYGQTILSSLQAGSSYYGTIGYKKATTGTTTNMGYSFTASNYAYMAFAITPATTSTTVSPSLLSDALTITSVGNTVLASGKTLTLTGSTSGTATVSAAASTSTYSLVMPAAQATASGQLLANDGSGNLSWASPSDLPNIYNSNGALNNTRTVTMNTNPITWNSTGTTGNIFSIAGNSLTSGTGLSVSASTNTSTNGLLNVVNSATYSSSATGKVATIQANSTTGSGVTVLANGNVGVGLSTSSTPASDPTFTKPGNTGASIPTLGVDGTVNATNYTSPVQGTFTTAGAKGTSSTGNSLTWDLSKGSSASWTLDAGTNTLTISNVKAGMYGVIIVKNAGNSTLGFASGTTNKVINGGNGVPYLTQSAGAFDILSFFYDGSTFWWTIGNNYN</sequence>
<evidence type="ECO:0000313" key="3">
    <source>
        <dbReference type="Proteomes" id="UP000076586"/>
    </source>
</evidence>
<dbReference type="Proteomes" id="UP000076586">
    <property type="component" value="Unassembled WGS sequence"/>
</dbReference>
<dbReference type="STRING" id="681398.PJIAN_4341"/>
<gene>
    <name evidence="2" type="ORF">PJIAN_4341</name>
</gene>
<feature type="signal peptide" evidence="1">
    <location>
        <begin position="1"/>
        <end position="23"/>
    </location>
</feature>
<evidence type="ECO:0000256" key="1">
    <source>
        <dbReference type="SAM" id="SignalP"/>
    </source>
</evidence>
<keyword evidence="1" id="KW-0732">Signal</keyword>
<dbReference type="OrthoDB" id="660074at2"/>
<evidence type="ECO:0000313" key="2">
    <source>
        <dbReference type="EMBL" id="GAT63799.1"/>
    </source>
</evidence>
<reference evidence="3" key="1">
    <citation type="submission" date="2016-04" db="EMBL/GenBank/DDBJ databases">
        <title>Draft genome sequence of Paludibacter jiangxiensis strain NM7.</title>
        <authorList>
            <person name="Qiu Y."/>
            <person name="Matsuura N."/>
            <person name="Ohashi A."/>
            <person name="Tourlousse M.D."/>
            <person name="Sekiguchi Y."/>
        </authorList>
    </citation>
    <scope>NUCLEOTIDE SEQUENCE [LARGE SCALE GENOMIC DNA]</scope>
    <source>
        <strain evidence="3">NM7</strain>
    </source>
</reference>
<name>A0A171AIN2_9BACT</name>
<organism evidence="2 3">
    <name type="scientific">Paludibacter jiangxiensis</name>
    <dbReference type="NCBI Taxonomy" id="681398"/>
    <lineage>
        <taxon>Bacteria</taxon>
        <taxon>Pseudomonadati</taxon>
        <taxon>Bacteroidota</taxon>
        <taxon>Bacteroidia</taxon>
        <taxon>Bacteroidales</taxon>
        <taxon>Paludibacteraceae</taxon>
        <taxon>Paludibacter</taxon>
    </lineage>
</organism>
<protein>
    <submittedName>
        <fullName evidence="2">Uncharacterized protein</fullName>
    </submittedName>
</protein>
<feature type="chain" id="PRO_5007905247" evidence="1">
    <location>
        <begin position="24"/>
        <end position="1435"/>
    </location>
</feature>
<dbReference type="RefSeq" id="WP_068705322.1">
    <property type="nucleotide sequence ID" value="NZ_BDCR01000004.1"/>
</dbReference>
<reference evidence="3" key="2">
    <citation type="journal article" date="2017" name="Genome Announc.">
        <title>Draft genome sequence of Paludibacter jiangxiensis NM7(T), a propionate-producing fermentative bacterium.</title>
        <authorList>
            <person name="Qiu Y.-L."/>
            <person name="Tourlousse D.M."/>
            <person name="Matsuura N."/>
            <person name="Ohashi A."/>
            <person name="Sekiguchi Y."/>
        </authorList>
    </citation>
    <scope>NUCLEOTIDE SEQUENCE [LARGE SCALE GENOMIC DNA]</scope>
    <source>
        <strain evidence="3">NM7</strain>
    </source>
</reference>
<comment type="caution">
    <text evidence="2">The sequence shown here is derived from an EMBL/GenBank/DDBJ whole genome shotgun (WGS) entry which is preliminary data.</text>
</comment>
<dbReference type="EMBL" id="BDCR01000004">
    <property type="protein sequence ID" value="GAT63799.1"/>
    <property type="molecule type" value="Genomic_DNA"/>
</dbReference>
<keyword evidence="3" id="KW-1185">Reference proteome</keyword>